<keyword evidence="2" id="KW-1185">Reference proteome</keyword>
<reference evidence="1 2" key="1">
    <citation type="submission" date="2016-03" db="EMBL/GenBank/DDBJ databases">
        <title>EvidentialGene: Evidence-directed Construction of Genes on Genomes.</title>
        <authorList>
            <person name="Gilbert D.G."/>
            <person name="Choi J.-H."/>
            <person name="Mockaitis K."/>
            <person name="Colbourne J."/>
            <person name="Pfrender M."/>
        </authorList>
    </citation>
    <scope>NUCLEOTIDE SEQUENCE [LARGE SCALE GENOMIC DNA]</scope>
    <source>
        <strain evidence="1 2">Xinb3</strain>
        <tissue evidence="1">Complete organism</tissue>
    </source>
</reference>
<proteinExistence type="predicted"/>
<dbReference type="AlphaFoldDB" id="A0A164GVC0"/>
<name>A0A164GVC0_9CRUS</name>
<comment type="caution">
    <text evidence="1">The sequence shown here is derived from an EMBL/GenBank/DDBJ whole genome shotgun (WGS) entry which is preliminary data.</text>
</comment>
<dbReference type="Proteomes" id="UP000076858">
    <property type="component" value="Unassembled WGS sequence"/>
</dbReference>
<sequence length="41" mass="4581">MVISRRGREQCVESDTLVLETPAALLFQQGYKKSIILGSKD</sequence>
<protein>
    <submittedName>
        <fullName evidence="1">Putative GMP synthase</fullName>
    </submittedName>
</protein>
<organism evidence="1 2">
    <name type="scientific">Daphnia magna</name>
    <dbReference type="NCBI Taxonomy" id="35525"/>
    <lineage>
        <taxon>Eukaryota</taxon>
        <taxon>Metazoa</taxon>
        <taxon>Ecdysozoa</taxon>
        <taxon>Arthropoda</taxon>
        <taxon>Crustacea</taxon>
        <taxon>Branchiopoda</taxon>
        <taxon>Diplostraca</taxon>
        <taxon>Cladocera</taxon>
        <taxon>Anomopoda</taxon>
        <taxon>Daphniidae</taxon>
        <taxon>Daphnia</taxon>
    </lineage>
</organism>
<evidence type="ECO:0000313" key="1">
    <source>
        <dbReference type="EMBL" id="KZR99401.1"/>
    </source>
</evidence>
<evidence type="ECO:0000313" key="2">
    <source>
        <dbReference type="Proteomes" id="UP000076858"/>
    </source>
</evidence>
<accession>A0A164GVC0</accession>
<dbReference type="EMBL" id="LRGB01013731">
    <property type="protein sequence ID" value="KZR99401.1"/>
    <property type="molecule type" value="Genomic_DNA"/>
</dbReference>
<gene>
    <name evidence="1" type="ORF">APZ42_004737</name>
</gene>